<dbReference type="FunFam" id="3.40.640.10:FF:000059">
    <property type="entry name" value="Serine palmitoyl CoA transferase subunit LcbA"/>
    <property type="match status" value="1"/>
</dbReference>
<name>U4LEK1_PYROM</name>
<gene>
    <name evidence="12" type="ORF">PCON_12758</name>
</gene>
<dbReference type="EMBL" id="HF935781">
    <property type="protein sequence ID" value="CCX13165.1"/>
    <property type="molecule type" value="Genomic_DNA"/>
</dbReference>
<evidence type="ECO:0000256" key="5">
    <source>
        <dbReference type="ARBA" id="ARBA00013220"/>
    </source>
</evidence>
<sequence>MDLHHALTLLNSTVDEVSTQFRRVPGSAILLRYVKNSYQNDPIRSVVELCLFLFAVRYLLAPRYSTKKKTMDLTEQEIDELVEDWTPEPLVAAPTELEALEEERRPIIAGPTGPKVKLMNGKTVTHLASHNYYNLVQNELLKERAVQILRNYGVGACGPPNFYGTQDVHMDTEKEIARFLGVEACIVYAQSFSTISSVIPAFSKRGDIIVADRGVSFAIQKGLQVSRSTIKWFNHNDMEDLERVLAQVQVEQKRKPLTRRFIVTEGLFENTGDMPDLPKIVELKQRYKWRLILDETHSFGVLGRTGRGLTEHQNVDPSNVEMLIGSLAHAICAGGGFCAGSAEVVEHQRISSSAYVFSAAIPAMLSVTAMESVKLIESNPDLITDLREKTRLFRQQLERCEQIQMTSDPANPRTLFHIDREIIEQKGVEDEERLLADIVEECMGSNIMITRIKKVKDSSVTDAPKKKKDVNRDPPMLMASVMVGHSKKDVESAGTVIRKAVGKVLGRVKK</sequence>
<comment type="similarity">
    <text evidence="4">Belongs to the class-II pyridoxal-phosphate-dependent aminotransferase family.</text>
</comment>
<keyword evidence="10" id="KW-0012">Acyltransferase</keyword>
<comment type="pathway">
    <text evidence="2">Lipid metabolism; sphingolipid metabolism.</text>
</comment>
<dbReference type="GO" id="GO:0016020">
    <property type="term" value="C:membrane"/>
    <property type="evidence" value="ECO:0007669"/>
    <property type="project" value="GOC"/>
</dbReference>
<dbReference type="Proteomes" id="UP000018144">
    <property type="component" value="Unassembled WGS sequence"/>
</dbReference>
<evidence type="ECO:0000256" key="7">
    <source>
        <dbReference type="ARBA" id="ARBA00022898"/>
    </source>
</evidence>
<evidence type="ECO:0000256" key="1">
    <source>
        <dbReference type="ARBA" id="ARBA00001933"/>
    </source>
</evidence>
<dbReference type="PANTHER" id="PTHR13693:SF2">
    <property type="entry name" value="SERINE PALMITOYLTRANSFERASE 1"/>
    <property type="match status" value="1"/>
</dbReference>
<evidence type="ECO:0000256" key="2">
    <source>
        <dbReference type="ARBA" id="ARBA00004760"/>
    </source>
</evidence>
<dbReference type="GO" id="GO:0005783">
    <property type="term" value="C:endoplasmic reticulum"/>
    <property type="evidence" value="ECO:0007669"/>
    <property type="project" value="TreeGrafter"/>
</dbReference>
<proteinExistence type="inferred from homology"/>
<dbReference type="InterPro" id="IPR004839">
    <property type="entry name" value="Aminotransferase_I/II_large"/>
</dbReference>
<dbReference type="OMA" id="ITIRHAI"/>
<evidence type="ECO:0000256" key="6">
    <source>
        <dbReference type="ARBA" id="ARBA00022679"/>
    </source>
</evidence>
<evidence type="ECO:0000313" key="13">
    <source>
        <dbReference type="Proteomes" id="UP000018144"/>
    </source>
</evidence>
<dbReference type="STRING" id="1076935.U4LEK1"/>
<comment type="cofactor">
    <cofactor evidence="1">
        <name>pyridoxal 5'-phosphate</name>
        <dbReference type="ChEBI" id="CHEBI:597326"/>
    </cofactor>
</comment>
<keyword evidence="7" id="KW-0663">Pyridoxal phosphate</keyword>
<dbReference type="GO" id="GO:0004758">
    <property type="term" value="F:serine C-palmitoyltransferase activity"/>
    <property type="evidence" value="ECO:0007669"/>
    <property type="project" value="TreeGrafter"/>
</dbReference>
<reference evidence="12 13" key="1">
    <citation type="journal article" date="2013" name="PLoS Genet.">
        <title>The genome and development-dependent transcriptomes of Pyronema confluens: a window into fungal evolution.</title>
        <authorList>
            <person name="Traeger S."/>
            <person name="Altegoer F."/>
            <person name="Freitag M."/>
            <person name="Gabaldon T."/>
            <person name="Kempken F."/>
            <person name="Kumar A."/>
            <person name="Marcet-Houben M."/>
            <person name="Poggeler S."/>
            <person name="Stajich J.E."/>
            <person name="Nowrousian M."/>
        </authorList>
    </citation>
    <scope>NUCLEOTIDE SEQUENCE [LARGE SCALE GENOMIC DNA]</scope>
    <source>
        <strain evidence="13">CBS 100304</strain>
        <tissue evidence="12">Vegetative mycelium</tissue>
    </source>
</reference>
<dbReference type="AlphaFoldDB" id="U4LEK1"/>
<dbReference type="EC" id="2.3.1.50" evidence="5"/>
<keyword evidence="6 12" id="KW-0808">Transferase</keyword>
<dbReference type="InterPro" id="IPR050087">
    <property type="entry name" value="AON_synthase_class-II"/>
</dbReference>
<dbReference type="InterPro" id="IPR015421">
    <property type="entry name" value="PyrdxlP-dep_Trfase_major"/>
</dbReference>
<dbReference type="Pfam" id="PF00155">
    <property type="entry name" value="Aminotran_1_2"/>
    <property type="match status" value="1"/>
</dbReference>
<dbReference type="OrthoDB" id="3168162at2759"/>
<evidence type="ECO:0000256" key="10">
    <source>
        <dbReference type="ARBA" id="ARBA00023315"/>
    </source>
</evidence>
<organism evidence="12 13">
    <name type="scientific">Pyronema omphalodes (strain CBS 100304)</name>
    <name type="common">Pyronema confluens</name>
    <dbReference type="NCBI Taxonomy" id="1076935"/>
    <lineage>
        <taxon>Eukaryota</taxon>
        <taxon>Fungi</taxon>
        <taxon>Dikarya</taxon>
        <taxon>Ascomycota</taxon>
        <taxon>Pezizomycotina</taxon>
        <taxon>Pezizomycetes</taxon>
        <taxon>Pezizales</taxon>
        <taxon>Pyronemataceae</taxon>
        <taxon>Pyronema</taxon>
    </lineage>
</organism>
<evidence type="ECO:0000256" key="3">
    <source>
        <dbReference type="ARBA" id="ARBA00004991"/>
    </source>
</evidence>
<evidence type="ECO:0000313" key="12">
    <source>
        <dbReference type="EMBL" id="CCX13165.1"/>
    </source>
</evidence>
<dbReference type="Gene3D" id="3.40.640.10">
    <property type="entry name" value="Type I PLP-dependent aspartate aminotransferase-like (Major domain)"/>
    <property type="match status" value="1"/>
</dbReference>
<protein>
    <recommendedName>
        <fullName evidence="5">serine C-palmitoyltransferase</fullName>
        <ecNumber evidence="5">2.3.1.50</ecNumber>
    </recommendedName>
</protein>
<dbReference type="Gene3D" id="3.90.1150.10">
    <property type="entry name" value="Aspartate Aminotransferase, domain 1"/>
    <property type="match status" value="1"/>
</dbReference>
<dbReference type="InterPro" id="IPR015424">
    <property type="entry name" value="PyrdxlP-dep_Trfase"/>
</dbReference>
<dbReference type="GO" id="GO:0030170">
    <property type="term" value="F:pyridoxal phosphate binding"/>
    <property type="evidence" value="ECO:0007669"/>
    <property type="project" value="InterPro"/>
</dbReference>
<dbReference type="InterPro" id="IPR015422">
    <property type="entry name" value="PyrdxlP-dep_Trfase_small"/>
</dbReference>
<comment type="pathway">
    <text evidence="3">Sphingolipid metabolism.</text>
</comment>
<accession>U4LEK1</accession>
<dbReference type="eggNOG" id="KOG1358">
    <property type="taxonomic scope" value="Eukaryota"/>
</dbReference>
<dbReference type="PANTHER" id="PTHR13693">
    <property type="entry name" value="CLASS II AMINOTRANSFERASE/8-AMINO-7-OXONONANOATE SYNTHASE"/>
    <property type="match status" value="1"/>
</dbReference>
<dbReference type="GO" id="GO:0046513">
    <property type="term" value="P:ceramide biosynthetic process"/>
    <property type="evidence" value="ECO:0007669"/>
    <property type="project" value="TreeGrafter"/>
</dbReference>
<dbReference type="GO" id="GO:0046512">
    <property type="term" value="P:sphingosine biosynthetic process"/>
    <property type="evidence" value="ECO:0007669"/>
    <property type="project" value="TreeGrafter"/>
</dbReference>
<evidence type="ECO:0000259" key="11">
    <source>
        <dbReference type="Pfam" id="PF00155"/>
    </source>
</evidence>
<evidence type="ECO:0000256" key="8">
    <source>
        <dbReference type="ARBA" id="ARBA00022919"/>
    </source>
</evidence>
<feature type="domain" description="Aminotransferase class I/classII large" evidence="11">
    <location>
        <begin position="123"/>
        <end position="430"/>
    </location>
</feature>
<dbReference type="SUPFAM" id="SSF53383">
    <property type="entry name" value="PLP-dependent transferases"/>
    <property type="match status" value="1"/>
</dbReference>
<keyword evidence="13" id="KW-1185">Reference proteome</keyword>
<evidence type="ECO:0000256" key="9">
    <source>
        <dbReference type="ARBA" id="ARBA00023098"/>
    </source>
</evidence>
<keyword evidence="8" id="KW-0746">Sphingolipid metabolism</keyword>
<evidence type="ECO:0000256" key="4">
    <source>
        <dbReference type="ARBA" id="ARBA00008392"/>
    </source>
</evidence>
<keyword evidence="9" id="KW-0443">Lipid metabolism</keyword>